<feature type="compositionally biased region" description="Polar residues" evidence="2">
    <location>
        <begin position="552"/>
        <end position="570"/>
    </location>
</feature>
<evidence type="ECO:0000259" key="3">
    <source>
        <dbReference type="PROSITE" id="PS50003"/>
    </source>
</evidence>
<evidence type="ECO:0000313" key="4">
    <source>
        <dbReference type="Proteomes" id="UP000322000"/>
    </source>
</evidence>
<dbReference type="OrthoDB" id="5915976at2759"/>
<gene>
    <name evidence="5" type="primary">LOC113494262</name>
</gene>
<dbReference type="CDD" id="cd01263">
    <property type="entry name" value="PH_anillin"/>
    <property type="match status" value="1"/>
</dbReference>
<dbReference type="SUPFAM" id="SSF50729">
    <property type="entry name" value="PH domain-like"/>
    <property type="match status" value="1"/>
</dbReference>
<dbReference type="SMART" id="SM00233">
    <property type="entry name" value="PH"/>
    <property type="match status" value="1"/>
</dbReference>
<reference evidence="5" key="1">
    <citation type="submission" date="2025-08" db="UniProtKB">
        <authorList>
            <consortium name="RefSeq"/>
        </authorList>
    </citation>
    <scope>IDENTIFICATION</scope>
</reference>
<feature type="compositionally biased region" description="Low complexity" evidence="2">
    <location>
        <begin position="232"/>
        <end position="242"/>
    </location>
</feature>
<feature type="compositionally biased region" description="Polar residues" evidence="2">
    <location>
        <begin position="742"/>
        <end position="752"/>
    </location>
</feature>
<feature type="compositionally biased region" description="Basic and acidic residues" evidence="2">
    <location>
        <begin position="283"/>
        <end position="294"/>
    </location>
</feature>
<sequence length="1333" mass="146988">MDPFTQRMLERARARQEKIDQKLANSGQTVPKRKPLSENIAVVKSENSPVKSPSKMARESITSPRRQSKDCTKSETPTKAVAKRSSMKSDVASPQRRNDVIVTKKEFKSPKRGSINRRNSDVSVEINISHRNDIQIEVQVEERDAPICVVYDSQAQSGNTVVIKEITEDTPSIMEKAVGDAAESKSDRPALRHNIKSRLDRLGNLYSDTPTLSSPIHRTELQFSAATPPTEQQQQQQQQQQQKPRQQPGKKFGRLAALADQINNWEDDLSHHTYQPDSNKTASKSEAKQDKDASTLDVSIHSFKDINKVLDSAKSRPKETKKFDSHTFTKSSMNECQRLNRQIVAELEGEGYRRVSAGQSRLVYEFTTKTGDPARQEPKCASTTPSAASAPNMATMVAPSPANPAVTKKPSIKKYKAPTPPRNIITEDDCESEKDKENAVQLDDNGVSDDCKQTKPEPADDKPAPEKGSPLVKKLAPKINGSVDRSSVLSKAAMFETGSPKAKDPAEMSLRERKALFEKNKGAAIVPKAPFGLAPSVKTLLGENKGDKKTLAQKTTPTKTSNSSLANSRTNSKDEIPDDNISQSSLGGGIKGKLAALFSKEQTISETTIANKFKQEREKEMEMLQNRFHYKPKQQKPENPNDSDDESSEHDPSEKAPLMGSTTSLTLTKKPEIISNIPKVTFEEKTRSEQALHDKEKEAEKEDRVIGAQPVKRRSSQDSPVVLSVLDDVKRIKVNNSKKDPQTNGAVLQQPTSLYPHLSDIETDTSHTQEEYSDCGGSSSEDVQESVNDKMNKSDNWAETSFGREVMNVVKKNNTSYKKAVRESDSDSSGLDSELDDILDEAINEQVEGPTPPKVNKQSVESSTSFVYQERSAFKSPLKVQVTPAGKHDRGAELVHSVSFYRRMQNASSTPSTPLRVVRHASPERSPPPTPDEPAASVTTVRERIKELQNEIAKQQTIISQASQALNLCAATIEFSGSTEQAEGERLLLLATHRRQACLHELQRLQVEGAGPAATAGMATLHLTALSVPLKRDYIRQLNADGAVGHHAVCLIKCRDRVLATSMQQTQPTATVLQFPDDIRMLGLASDFKVTVEVYLLQASKEVLSHEVKYHITSKKSSSKLLTPKSKVSELKAPRVQSPAGPLAVRTPQFSLHGYCIFALQQATRKSFTLNKVPCGSPLEGSVSVNISARVQVSAPAPHAAFLTAFDDVSGLGAWHRRWFRLQPPTLAYWKYPDDVQRKMPIGDIDLSSVISERASKAPRDLCARPNTILLESMVPAGLVVPDCGSLVYVRGANGSLVRRHLLAADTPRDRDLWIDTLNKALEYVRCCGTDED</sequence>
<evidence type="ECO:0000256" key="1">
    <source>
        <dbReference type="SAM" id="Coils"/>
    </source>
</evidence>
<dbReference type="KEGG" id="tnl:113494262"/>
<dbReference type="InterPro" id="IPR051364">
    <property type="entry name" value="Cytokinesis/Rho-signaling"/>
</dbReference>
<feature type="region of interest" description="Disordered" evidence="2">
    <location>
        <begin position="540"/>
        <end position="588"/>
    </location>
</feature>
<dbReference type="GeneID" id="113494262"/>
<accession>A0A7E5VJE7</accession>
<feature type="region of interest" description="Disordered" evidence="2">
    <location>
        <begin position="225"/>
        <end position="251"/>
    </location>
</feature>
<feature type="domain" description="PH" evidence="3">
    <location>
        <begin position="1196"/>
        <end position="1323"/>
    </location>
</feature>
<feature type="compositionally biased region" description="Basic and acidic residues" evidence="2">
    <location>
        <begin position="613"/>
        <end position="622"/>
    </location>
</feature>
<dbReference type="CTD" id="35696"/>
<proteinExistence type="predicted"/>
<evidence type="ECO:0000313" key="5">
    <source>
        <dbReference type="RefSeq" id="XP_026728326.1"/>
    </source>
</evidence>
<dbReference type="RefSeq" id="XP_026728326.1">
    <property type="nucleotide sequence ID" value="XM_026872525.1"/>
</dbReference>
<organism evidence="4 5">
    <name type="scientific">Trichoplusia ni</name>
    <name type="common">Cabbage looper</name>
    <dbReference type="NCBI Taxonomy" id="7111"/>
    <lineage>
        <taxon>Eukaryota</taxon>
        <taxon>Metazoa</taxon>
        <taxon>Ecdysozoa</taxon>
        <taxon>Arthropoda</taxon>
        <taxon>Hexapoda</taxon>
        <taxon>Insecta</taxon>
        <taxon>Pterygota</taxon>
        <taxon>Neoptera</taxon>
        <taxon>Endopterygota</taxon>
        <taxon>Lepidoptera</taxon>
        <taxon>Glossata</taxon>
        <taxon>Ditrysia</taxon>
        <taxon>Noctuoidea</taxon>
        <taxon>Noctuidae</taxon>
        <taxon>Plusiinae</taxon>
        <taxon>Trichoplusia</taxon>
    </lineage>
</organism>
<dbReference type="PANTHER" id="PTHR21538">
    <property type="entry name" value="ANILLIN/RHOTEKIN RTKN"/>
    <property type="match status" value="1"/>
</dbReference>
<dbReference type="GO" id="GO:0000281">
    <property type="term" value="P:mitotic cytokinesis"/>
    <property type="evidence" value="ECO:0007669"/>
    <property type="project" value="TreeGrafter"/>
</dbReference>
<dbReference type="InterPro" id="IPR001849">
    <property type="entry name" value="PH_domain"/>
</dbReference>
<dbReference type="InterPro" id="IPR011993">
    <property type="entry name" value="PH-like_dom_sf"/>
</dbReference>
<dbReference type="FunCoup" id="A0A7E5VJE7">
    <property type="interactions" value="49"/>
</dbReference>
<feature type="compositionally biased region" description="Basic and acidic residues" evidence="2">
    <location>
        <begin position="8"/>
        <end position="21"/>
    </location>
</feature>
<keyword evidence="1" id="KW-0175">Coiled coil</keyword>
<keyword evidence="4" id="KW-1185">Reference proteome</keyword>
<feature type="compositionally biased region" description="Polar residues" evidence="2">
    <location>
        <begin position="272"/>
        <end position="282"/>
    </location>
</feature>
<feature type="compositionally biased region" description="Basic and acidic residues" evidence="2">
    <location>
        <begin position="449"/>
        <end position="465"/>
    </location>
</feature>
<dbReference type="InParanoid" id="A0A7E5VJE7"/>
<feature type="region of interest" description="Disordered" evidence="2">
    <location>
        <begin position="609"/>
        <end position="720"/>
    </location>
</feature>
<dbReference type="InterPro" id="IPR031970">
    <property type="entry name" value="Anillin_N"/>
</dbReference>
<dbReference type="InterPro" id="IPR037840">
    <property type="entry name" value="PH_Anillin"/>
</dbReference>
<feature type="region of interest" description="Disordered" evidence="2">
    <location>
        <begin position="370"/>
        <end position="479"/>
    </location>
</feature>
<dbReference type="GO" id="GO:0031106">
    <property type="term" value="P:septin ring organization"/>
    <property type="evidence" value="ECO:0007669"/>
    <property type="project" value="TreeGrafter"/>
</dbReference>
<dbReference type="PANTHER" id="PTHR21538:SF23">
    <property type="entry name" value="ANILLIN"/>
    <property type="match status" value="1"/>
</dbReference>
<protein>
    <submittedName>
        <fullName evidence="5">Anillin-like isoform X1</fullName>
    </submittedName>
</protein>
<dbReference type="InterPro" id="IPR012966">
    <property type="entry name" value="AHD"/>
</dbReference>
<dbReference type="Gene3D" id="2.30.29.30">
    <property type="entry name" value="Pleckstrin-homology domain (PH domain)/Phosphotyrosine-binding domain (PTB)"/>
    <property type="match status" value="1"/>
</dbReference>
<feature type="compositionally biased region" description="Basic and acidic residues" evidence="2">
    <location>
        <begin position="681"/>
        <end position="705"/>
    </location>
</feature>
<feature type="region of interest" description="Disordered" evidence="2">
    <location>
        <begin position="758"/>
        <end position="795"/>
    </location>
</feature>
<dbReference type="Pfam" id="PF08174">
    <property type="entry name" value="Anillin"/>
    <property type="match status" value="1"/>
</dbReference>
<feature type="region of interest" description="Disordered" evidence="2">
    <location>
        <begin position="1"/>
        <end position="100"/>
    </location>
</feature>
<dbReference type="Pfam" id="PF16018">
    <property type="entry name" value="Anillin_N"/>
    <property type="match status" value="1"/>
</dbReference>
<dbReference type="GO" id="GO:0000915">
    <property type="term" value="P:actomyosin contractile ring assembly"/>
    <property type="evidence" value="ECO:0007669"/>
    <property type="project" value="TreeGrafter"/>
</dbReference>
<dbReference type="GO" id="GO:0005826">
    <property type="term" value="C:actomyosin contractile ring"/>
    <property type="evidence" value="ECO:0007669"/>
    <property type="project" value="TreeGrafter"/>
</dbReference>
<dbReference type="Pfam" id="PF00169">
    <property type="entry name" value="PH"/>
    <property type="match status" value="1"/>
</dbReference>
<dbReference type="Proteomes" id="UP000322000">
    <property type="component" value="Chromosome 5"/>
</dbReference>
<feature type="region of interest" description="Disordered" evidence="2">
    <location>
        <begin position="269"/>
        <end position="295"/>
    </location>
</feature>
<feature type="coiled-coil region" evidence="1">
    <location>
        <begin position="938"/>
        <end position="965"/>
    </location>
</feature>
<feature type="compositionally biased region" description="Low complexity" evidence="2">
    <location>
        <begin position="381"/>
        <end position="396"/>
    </location>
</feature>
<name>A0A7E5VJE7_TRINI</name>
<evidence type="ECO:0000256" key="2">
    <source>
        <dbReference type="SAM" id="MobiDB-lite"/>
    </source>
</evidence>
<dbReference type="PROSITE" id="PS50003">
    <property type="entry name" value="PH_DOMAIN"/>
    <property type="match status" value="1"/>
</dbReference>
<feature type="region of interest" description="Disordered" evidence="2">
    <location>
        <begin position="904"/>
        <end position="937"/>
    </location>
</feature>
<feature type="region of interest" description="Disordered" evidence="2">
    <location>
        <begin position="733"/>
        <end position="752"/>
    </location>
</feature>